<organism evidence="1 2">
    <name type="scientific">Sphingobacterium paramultivorum</name>
    <dbReference type="NCBI Taxonomy" id="2886510"/>
    <lineage>
        <taxon>Bacteria</taxon>
        <taxon>Pseudomonadati</taxon>
        <taxon>Bacteroidota</taxon>
        <taxon>Sphingobacteriia</taxon>
        <taxon>Sphingobacteriales</taxon>
        <taxon>Sphingobacteriaceae</taxon>
        <taxon>Sphingobacterium</taxon>
    </lineage>
</organism>
<reference evidence="1 2" key="1">
    <citation type="journal article" date="2020" name="G3 (Bethesda)">
        <title>CeMbio - The Caenorhabditis elegans Microbiome Resource.</title>
        <authorList>
            <person name="Dirksen P."/>
            <person name="Assie A."/>
            <person name="Zimmermann J."/>
            <person name="Zhang F."/>
            <person name="Tietje A.M."/>
            <person name="Marsh S.A."/>
            <person name="Felix M.A."/>
            <person name="Shapira M."/>
            <person name="Kaleta C."/>
            <person name="Schulenburg H."/>
            <person name="Samuel B."/>
        </authorList>
    </citation>
    <scope>NUCLEOTIDE SEQUENCE [LARGE SCALE GENOMIC DNA]</scope>
    <source>
        <strain evidence="1 2">BIGb0170</strain>
    </source>
</reference>
<dbReference type="PANTHER" id="PTHR41317">
    <property type="entry name" value="PD-(D_E)XK NUCLEASE FAMILY TRANSPOSASE"/>
    <property type="match status" value="1"/>
</dbReference>
<dbReference type="InterPro" id="IPR010106">
    <property type="entry name" value="RpnA"/>
</dbReference>
<gene>
    <name evidence="1" type="ORF">HS960_10380</name>
</gene>
<dbReference type="AlphaFoldDB" id="A0A7G5E214"/>
<sequence length="324" mass="37103">MSELKQSKYIDITTDYGFKKAFGSDTNKDLLIAFLNELFRGRKVIADLYYNKNEHVGDTEDIGTVIFDLTCTADNGERFIIEVQRTAQDNLKKRMLYYSSKLIADQAPKGNRRAWNYAISEVYIIVLMDGFAMPDAGDEQYFLHDICLCYRDHGKIFYDDLGFIYVELVNFVKADAELVNDLDRWLYVLKNMSSLNGLSTYLRKPIFEKLFQLAEYSKLKPEEREMYNVSLRNKWDAESIRSSQEELLKRAREKAMAEGRAEGEAKGKAEGKAEGEVIGKAEGKAEVIKNLLSSNKFSISEIAELADVTVEFVKQIEEEKAKGK</sequence>
<dbReference type="PANTHER" id="PTHR41317:SF1">
    <property type="entry name" value="PD-(D_E)XK NUCLEASE FAMILY TRANSPOSASE"/>
    <property type="match status" value="1"/>
</dbReference>
<protein>
    <submittedName>
        <fullName evidence="1">Rpn family recombination-promoting nuclease/putative transposase</fullName>
    </submittedName>
</protein>
<dbReference type="Proteomes" id="UP000515450">
    <property type="component" value="Chromosome"/>
</dbReference>
<dbReference type="RefSeq" id="WP_159728388.1">
    <property type="nucleotide sequence ID" value="NZ_CP058555.1"/>
</dbReference>
<dbReference type="NCBIfam" id="TIGR01784">
    <property type="entry name" value="T_den_put_tspse"/>
    <property type="match status" value="1"/>
</dbReference>
<keyword evidence="2" id="KW-1185">Reference proteome</keyword>
<dbReference type="Pfam" id="PF12784">
    <property type="entry name" value="PDDEXK_2"/>
    <property type="match status" value="1"/>
</dbReference>
<accession>A0A7G5E214</accession>
<dbReference type="EMBL" id="CP058555">
    <property type="protein sequence ID" value="QMV68039.1"/>
    <property type="molecule type" value="Genomic_DNA"/>
</dbReference>
<proteinExistence type="predicted"/>
<evidence type="ECO:0000313" key="2">
    <source>
        <dbReference type="Proteomes" id="UP000515450"/>
    </source>
</evidence>
<evidence type="ECO:0000313" key="1">
    <source>
        <dbReference type="EMBL" id="QMV68039.1"/>
    </source>
</evidence>
<name>A0A7G5E214_9SPHI</name>